<keyword evidence="2" id="KW-1185">Reference proteome</keyword>
<organism evidence="1 2">
    <name type="scientific">Helianthus annuus</name>
    <name type="common">Common sunflower</name>
    <dbReference type="NCBI Taxonomy" id="4232"/>
    <lineage>
        <taxon>Eukaryota</taxon>
        <taxon>Viridiplantae</taxon>
        <taxon>Streptophyta</taxon>
        <taxon>Embryophyta</taxon>
        <taxon>Tracheophyta</taxon>
        <taxon>Spermatophyta</taxon>
        <taxon>Magnoliopsida</taxon>
        <taxon>eudicotyledons</taxon>
        <taxon>Gunneridae</taxon>
        <taxon>Pentapetalae</taxon>
        <taxon>asterids</taxon>
        <taxon>campanulids</taxon>
        <taxon>Asterales</taxon>
        <taxon>Asteraceae</taxon>
        <taxon>Asteroideae</taxon>
        <taxon>Heliantheae alliance</taxon>
        <taxon>Heliantheae</taxon>
        <taxon>Helianthus</taxon>
    </lineage>
</organism>
<evidence type="ECO:0000313" key="1">
    <source>
        <dbReference type="EMBL" id="KAF5821674.1"/>
    </source>
</evidence>
<sequence>MMDFRALGPISKETPVVLKSTGWYKNLKALPNQAFGENTLVIVAISDKRPCDKLEVPVFLQEGVEIDLYHRAFPTCSGVMGMRPLREGEQLWYDKIRVNFMYPTADAFATPPTATEGARFLNPRPCKAITSAGEEVIMLSSEESIASTEQG</sequence>
<dbReference type="AlphaFoldDB" id="A0A9K3P2R2"/>
<gene>
    <name evidence="1" type="ORF">HanXRQr2_Chr01g0016781</name>
</gene>
<name>A0A9K3P2R2_HELAN</name>
<dbReference type="EMBL" id="MNCJ02000316">
    <property type="protein sequence ID" value="KAF5821674.1"/>
    <property type="molecule type" value="Genomic_DNA"/>
</dbReference>
<reference evidence="1" key="2">
    <citation type="submission" date="2020-06" db="EMBL/GenBank/DDBJ databases">
        <title>Helianthus annuus Genome sequencing and assembly Release 2.</title>
        <authorList>
            <person name="Gouzy J."/>
            <person name="Langlade N."/>
            <person name="Munos S."/>
        </authorList>
    </citation>
    <scope>NUCLEOTIDE SEQUENCE</scope>
    <source>
        <tissue evidence="1">Leaves</tissue>
    </source>
</reference>
<proteinExistence type="predicted"/>
<dbReference type="Gramene" id="mRNA:HanXRQr2_Chr01g0016781">
    <property type="protein sequence ID" value="mRNA:HanXRQr2_Chr01g0016781"/>
    <property type="gene ID" value="HanXRQr2_Chr01g0016781"/>
</dbReference>
<comment type="caution">
    <text evidence="1">The sequence shown here is derived from an EMBL/GenBank/DDBJ whole genome shotgun (WGS) entry which is preliminary data.</text>
</comment>
<protein>
    <submittedName>
        <fullName evidence="1">Uncharacterized protein</fullName>
    </submittedName>
</protein>
<accession>A0A9K3P2R2</accession>
<reference evidence="1" key="1">
    <citation type="journal article" date="2017" name="Nature">
        <title>The sunflower genome provides insights into oil metabolism, flowering and Asterid evolution.</title>
        <authorList>
            <person name="Badouin H."/>
            <person name="Gouzy J."/>
            <person name="Grassa C.J."/>
            <person name="Murat F."/>
            <person name="Staton S.E."/>
            <person name="Cottret L."/>
            <person name="Lelandais-Briere C."/>
            <person name="Owens G.L."/>
            <person name="Carrere S."/>
            <person name="Mayjonade B."/>
            <person name="Legrand L."/>
            <person name="Gill N."/>
            <person name="Kane N.C."/>
            <person name="Bowers J.E."/>
            <person name="Hubner S."/>
            <person name="Bellec A."/>
            <person name="Berard A."/>
            <person name="Berges H."/>
            <person name="Blanchet N."/>
            <person name="Boniface M.C."/>
            <person name="Brunel D."/>
            <person name="Catrice O."/>
            <person name="Chaidir N."/>
            <person name="Claudel C."/>
            <person name="Donnadieu C."/>
            <person name="Faraut T."/>
            <person name="Fievet G."/>
            <person name="Helmstetter N."/>
            <person name="King M."/>
            <person name="Knapp S.J."/>
            <person name="Lai Z."/>
            <person name="Le Paslier M.C."/>
            <person name="Lippi Y."/>
            <person name="Lorenzon L."/>
            <person name="Mandel J.R."/>
            <person name="Marage G."/>
            <person name="Marchand G."/>
            <person name="Marquand E."/>
            <person name="Bret-Mestries E."/>
            <person name="Morien E."/>
            <person name="Nambeesan S."/>
            <person name="Nguyen T."/>
            <person name="Pegot-Espagnet P."/>
            <person name="Pouilly N."/>
            <person name="Raftis F."/>
            <person name="Sallet E."/>
            <person name="Schiex T."/>
            <person name="Thomas J."/>
            <person name="Vandecasteele C."/>
            <person name="Vares D."/>
            <person name="Vear F."/>
            <person name="Vautrin S."/>
            <person name="Crespi M."/>
            <person name="Mangin B."/>
            <person name="Burke J.M."/>
            <person name="Salse J."/>
            <person name="Munos S."/>
            <person name="Vincourt P."/>
            <person name="Rieseberg L.H."/>
            <person name="Langlade N.B."/>
        </authorList>
    </citation>
    <scope>NUCLEOTIDE SEQUENCE</scope>
    <source>
        <tissue evidence="1">Leaves</tissue>
    </source>
</reference>
<evidence type="ECO:0000313" key="2">
    <source>
        <dbReference type="Proteomes" id="UP000215914"/>
    </source>
</evidence>
<dbReference type="Proteomes" id="UP000215914">
    <property type="component" value="Unassembled WGS sequence"/>
</dbReference>